<protein>
    <recommendedName>
        <fullName evidence="2">Peroxiredoxin family protein</fullName>
    </recommendedName>
</protein>
<accession>X1NAT0</accession>
<dbReference type="SUPFAM" id="SSF75169">
    <property type="entry name" value="DsrEFH-like"/>
    <property type="match status" value="1"/>
</dbReference>
<dbReference type="AlphaFoldDB" id="X1NAT0"/>
<dbReference type="InterPro" id="IPR027396">
    <property type="entry name" value="DsrEFH-like"/>
</dbReference>
<comment type="caution">
    <text evidence="1">The sequence shown here is derived from an EMBL/GenBank/DDBJ whole genome shotgun (WGS) entry which is preliminary data.</text>
</comment>
<dbReference type="EMBL" id="BARV01025107">
    <property type="protein sequence ID" value="GAI40738.1"/>
    <property type="molecule type" value="Genomic_DNA"/>
</dbReference>
<evidence type="ECO:0008006" key="2">
    <source>
        <dbReference type="Google" id="ProtNLM"/>
    </source>
</evidence>
<sequence>MVIKMAETLILCKEGTINSYLSALIVATNEKKAGENIAVVFMQEGLAALVDKKYRYAPGLEGYAEDIKKNATGMGISSDPFELIKMANSAGVPLFACYAWMKLLGGKPPRFEIPEGLQKLELADLLAELGKAKKIITL</sequence>
<reference evidence="1" key="1">
    <citation type="journal article" date="2014" name="Front. Microbiol.">
        <title>High frequency of phylogenetically diverse reductive dehalogenase-homologous genes in deep subseafloor sedimentary metagenomes.</title>
        <authorList>
            <person name="Kawai M."/>
            <person name="Futagami T."/>
            <person name="Toyoda A."/>
            <person name="Takaki Y."/>
            <person name="Nishi S."/>
            <person name="Hori S."/>
            <person name="Arai W."/>
            <person name="Tsubouchi T."/>
            <person name="Morono Y."/>
            <person name="Uchiyama I."/>
            <person name="Ito T."/>
            <person name="Fujiyama A."/>
            <person name="Inagaki F."/>
            <person name="Takami H."/>
        </authorList>
    </citation>
    <scope>NUCLEOTIDE SEQUENCE</scope>
    <source>
        <strain evidence="1">Expedition CK06-06</strain>
    </source>
</reference>
<proteinExistence type="predicted"/>
<dbReference type="Gene3D" id="3.40.1260.10">
    <property type="entry name" value="DsrEFH-like"/>
    <property type="match status" value="1"/>
</dbReference>
<gene>
    <name evidence="1" type="ORF">S06H3_40847</name>
</gene>
<evidence type="ECO:0000313" key="1">
    <source>
        <dbReference type="EMBL" id="GAI40738.1"/>
    </source>
</evidence>
<organism evidence="1">
    <name type="scientific">marine sediment metagenome</name>
    <dbReference type="NCBI Taxonomy" id="412755"/>
    <lineage>
        <taxon>unclassified sequences</taxon>
        <taxon>metagenomes</taxon>
        <taxon>ecological metagenomes</taxon>
    </lineage>
</organism>
<name>X1NAT0_9ZZZZ</name>